<dbReference type="InterPro" id="IPR014284">
    <property type="entry name" value="RNA_pol_sigma-70_dom"/>
</dbReference>
<dbReference type="InterPro" id="IPR013325">
    <property type="entry name" value="RNA_pol_sigma_r2"/>
</dbReference>
<dbReference type="NCBIfam" id="TIGR02985">
    <property type="entry name" value="Sig70_bacteroi1"/>
    <property type="match status" value="1"/>
</dbReference>
<dbReference type="InterPro" id="IPR036388">
    <property type="entry name" value="WH-like_DNA-bd_sf"/>
</dbReference>
<dbReference type="SUPFAM" id="SSF88946">
    <property type="entry name" value="Sigma2 domain of RNA polymerase sigma factors"/>
    <property type="match status" value="1"/>
</dbReference>
<comment type="similarity">
    <text evidence="1">Belongs to the sigma-70 factor family. ECF subfamily.</text>
</comment>
<feature type="domain" description="RNA polymerase sigma-70 region 2" evidence="5">
    <location>
        <begin position="44"/>
        <end position="109"/>
    </location>
</feature>
<evidence type="ECO:0000256" key="3">
    <source>
        <dbReference type="ARBA" id="ARBA00023082"/>
    </source>
</evidence>
<dbReference type="GO" id="GO:0003677">
    <property type="term" value="F:DNA binding"/>
    <property type="evidence" value="ECO:0007669"/>
    <property type="project" value="InterPro"/>
</dbReference>
<dbReference type="InterPro" id="IPR039425">
    <property type="entry name" value="RNA_pol_sigma-70-like"/>
</dbReference>
<dbReference type="Gene3D" id="1.10.10.10">
    <property type="entry name" value="Winged helix-like DNA-binding domain superfamily/Winged helix DNA-binding domain"/>
    <property type="match status" value="1"/>
</dbReference>
<dbReference type="Proteomes" id="UP000198901">
    <property type="component" value="Unassembled WGS sequence"/>
</dbReference>
<dbReference type="AlphaFoldDB" id="A0A1G9VE94"/>
<dbReference type="GO" id="GO:0006352">
    <property type="term" value="P:DNA-templated transcription initiation"/>
    <property type="evidence" value="ECO:0007669"/>
    <property type="project" value="InterPro"/>
</dbReference>
<dbReference type="InterPro" id="IPR014327">
    <property type="entry name" value="RNA_pol_sigma70_bacteroid"/>
</dbReference>
<organism evidence="7 8">
    <name type="scientific">Siphonobacter aquaeclarae</name>
    <dbReference type="NCBI Taxonomy" id="563176"/>
    <lineage>
        <taxon>Bacteria</taxon>
        <taxon>Pseudomonadati</taxon>
        <taxon>Bacteroidota</taxon>
        <taxon>Cytophagia</taxon>
        <taxon>Cytophagales</taxon>
        <taxon>Cytophagaceae</taxon>
        <taxon>Siphonobacter</taxon>
    </lineage>
</organism>
<dbReference type="SUPFAM" id="SSF88659">
    <property type="entry name" value="Sigma3 and sigma4 domains of RNA polymerase sigma factors"/>
    <property type="match status" value="1"/>
</dbReference>
<keyword evidence="2" id="KW-0805">Transcription regulation</keyword>
<feature type="domain" description="RNA polymerase sigma factor 70 region 4 type 2" evidence="6">
    <location>
        <begin position="142"/>
        <end position="193"/>
    </location>
</feature>
<gene>
    <name evidence="7" type="ORF">SAMN04488090_4074</name>
</gene>
<accession>A0A1G9VE94</accession>
<dbReference type="InterPro" id="IPR013324">
    <property type="entry name" value="RNA_pol_sigma_r3/r4-like"/>
</dbReference>
<dbReference type="RefSeq" id="WP_245689970.1">
    <property type="nucleotide sequence ID" value="NZ_FNGS01000008.1"/>
</dbReference>
<dbReference type="STRING" id="563176.SAMN04488090_4074"/>
<dbReference type="PANTHER" id="PTHR43133:SF46">
    <property type="entry name" value="RNA POLYMERASE SIGMA-70 FACTOR ECF SUBFAMILY"/>
    <property type="match status" value="1"/>
</dbReference>
<evidence type="ECO:0000256" key="1">
    <source>
        <dbReference type="ARBA" id="ARBA00010641"/>
    </source>
</evidence>
<evidence type="ECO:0000256" key="2">
    <source>
        <dbReference type="ARBA" id="ARBA00023015"/>
    </source>
</evidence>
<evidence type="ECO:0000313" key="7">
    <source>
        <dbReference type="EMBL" id="SDM70401.1"/>
    </source>
</evidence>
<dbReference type="NCBIfam" id="TIGR02937">
    <property type="entry name" value="sigma70-ECF"/>
    <property type="match status" value="1"/>
</dbReference>
<sequence>MEIQADQRGDHGAFPPERKPVMADSEVFIRQAFAKDPRKGYELLYRRYHKVLCSHAVRYVYSREVAEDLVADVFLSLWRSQSFETVLGSYRAYLFSAVRKRAYTHLQDEFRRSGLTSDLDEEVSLTDDDPQRILQFTELAVQLENGIRSLPPQCQRVFLMSRFEGRKHREIAEELQLSIKTVEAHLQKALVHLRKIVQNGLVVMLFWLL</sequence>
<dbReference type="GO" id="GO:0016987">
    <property type="term" value="F:sigma factor activity"/>
    <property type="evidence" value="ECO:0007669"/>
    <property type="project" value="UniProtKB-KW"/>
</dbReference>
<protein>
    <submittedName>
        <fullName evidence="7">RNA polymerase sigma-70 factor, ECF subfamily</fullName>
    </submittedName>
</protein>
<dbReference type="PANTHER" id="PTHR43133">
    <property type="entry name" value="RNA POLYMERASE ECF-TYPE SIGMA FACTO"/>
    <property type="match status" value="1"/>
</dbReference>
<evidence type="ECO:0000259" key="6">
    <source>
        <dbReference type="Pfam" id="PF08281"/>
    </source>
</evidence>
<keyword evidence="4" id="KW-0804">Transcription</keyword>
<dbReference type="InterPro" id="IPR007627">
    <property type="entry name" value="RNA_pol_sigma70_r2"/>
</dbReference>
<dbReference type="InterPro" id="IPR013249">
    <property type="entry name" value="RNA_pol_sigma70_r4_t2"/>
</dbReference>
<keyword evidence="8" id="KW-1185">Reference proteome</keyword>
<dbReference type="EMBL" id="FNGS01000008">
    <property type="protein sequence ID" value="SDM70401.1"/>
    <property type="molecule type" value="Genomic_DNA"/>
</dbReference>
<reference evidence="7 8" key="1">
    <citation type="submission" date="2016-10" db="EMBL/GenBank/DDBJ databases">
        <authorList>
            <person name="de Groot N.N."/>
        </authorList>
    </citation>
    <scope>NUCLEOTIDE SEQUENCE [LARGE SCALE GENOMIC DNA]</scope>
    <source>
        <strain evidence="7 8">DSM 21668</strain>
    </source>
</reference>
<dbReference type="Pfam" id="PF04542">
    <property type="entry name" value="Sigma70_r2"/>
    <property type="match status" value="1"/>
</dbReference>
<evidence type="ECO:0000313" key="8">
    <source>
        <dbReference type="Proteomes" id="UP000198901"/>
    </source>
</evidence>
<proteinExistence type="inferred from homology"/>
<evidence type="ECO:0000259" key="5">
    <source>
        <dbReference type="Pfam" id="PF04542"/>
    </source>
</evidence>
<dbReference type="Gene3D" id="1.10.1740.10">
    <property type="match status" value="1"/>
</dbReference>
<keyword evidence="3" id="KW-0731">Sigma factor</keyword>
<name>A0A1G9VE94_9BACT</name>
<evidence type="ECO:0000256" key="4">
    <source>
        <dbReference type="ARBA" id="ARBA00023163"/>
    </source>
</evidence>
<dbReference type="Pfam" id="PF08281">
    <property type="entry name" value="Sigma70_r4_2"/>
    <property type="match status" value="1"/>
</dbReference>